<evidence type="ECO:0000256" key="1">
    <source>
        <dbReference type="ARBA" id="ARBA00022801"/>
    </source>
</evidence>
<feature type="compositionally biased region" description="Basic and acidic residues" evidence="2">
    <location>
        <begin position="108"/>
        <end position="127"/>
    </location>
</feature>
<dbReference type="PRINTS" id="PR01270">
    <property type="entry name" value="HDASUPER"/>
</dbReference>
<evidence type="ECO:0000313" key="6">
    <source>
        <dbReference type="Proteomes" id="UP000195521"/>
    </source>
</evidence>
<feature type="transmembrane region" description="Helical" evidence="3">
    <location>
        <begin position="12"/>
        <end position="31"/>
    </location>
</feature>
<dbReference type="Proteomes" id="UP000195521">
    <property type="component" value="Unassembled WGS sequence"/>
</dbReference>
<dbReference type="CDD" id="cd09993">
    <property type="entry name" value="HDAC_classIV"/>
    <property type="match status" value="1"/>
</dbReference>
<dbReference type="EMBL" id="BDQF01000011">
    <property type="protein sequence ID" value="GAW81489.1"/>
    <property type="molecule type" value="Genomic_DNA"/>
</dbReference>
<comment type="caution">
    <text evidence="5">The sequence shown here is derived from an EMBL/GenBank/DDBJ whole genome shotgun (WGS) entry which is preliminary data.</text>
</comment>
<dbReference type="GO" id="GO:0016787">
    <property type="term" value="F:hydrolase activity"/>
    <property type="evidence" value="ECO:0007669"/>
    <property type="project" value="UniProtKB-KW"/>
</dbReference>
<dbReference type="PANTHER" id="PTHR10625">
    <property type="entry name" value="HISTONE DEACETYLASE HDAC1-RELATED"/>
    <property type="match status" value="1"/>
</dbReference>
<evidence type="ECO:0000259" key="4">
    <source>
        <dbReference type="Pfam" id="PF00850"/>
    </source>
</evidence>
<dbReference type="SUPFAM" id="SSF52768">
    <property type="entry name" value="Arginase/deacetylase"/>
    <property type="match status" value="1"/>
</dbReference>
<dbReference type="InterPro" id="IPR000286">
    <property type="entry name" value="HDACs"/>
</dbReference>
<dbReference type="GO" id="GO:0004407">
    <property type="term" value="F:histone deacetylase activity"/>
    <property type="evidence" value="ECO:0007669"/>
    <property type="project" value="InterPro"/>
</dbReference>
<dbReference type="GO" id="GO:0040029">
    <property type="term" value="P:epigenetic regulation of gene expression"/>
    <property type="evidence" value="ECO:0007669"/>
    <property type="project" value="TreeGrafter"/>
</dbReference>
<dbReference type="OrthoDB" id="437693at2759"/>
<dbReference type="AlphaFoldDB" id="A0A1Y1JG37"/>
<dbReference type="Gene3D" id="3.40.800.20">
    <property type="entry name" value="Histone deacetylase domain"/>
    <property type="match status" value="1"/>
</dbReference>
<keyword evidence="3" id="KW-1133">Transmembrane helix</keyword>
<reference evidence="6" key="1">
    <citation type="submission" date="2017-04" db="EMBL/GenBank/DDBJ databases">
        <title>Plasmodium gonderi genome.</title>
        <authorList>
            <person name="Arisue N."/>
            <person name="Honma H."/>
            <person name="Kawai S."/>
            <person name="Tougan T."/>
            <person name="Tanabe K."/>
            <person name="Horii T."/>
        </authorList>
    </citation>
    <scope>NUCLEOTIDE SEQUENCE [LARGE SCALE GENOMIC DNA]</scope>
    <source>
        <strain evidence="6">ATCC 30045</strain>
    </source>
</reference>
<gene>
    <name evidence="5" type="ORF">PGO_102470</name>
</gene>
<dbReference type="GeneID" id="39748212"/>
<protein>
    <submittedName>
        <fullName evidence="5">Histone deacetylase</fullName>
    </submittedName>
</protein>
<dbReference type="InterPro" id="IPR044150">
    <property type="entry name" value="HDAC_classIV"/>
</dbReference>
<dbReference type="InterPro" id="IPR037138">
    <property type="entry name" value="His_deacetylse_dom_sf"/>
</dbReference>
<accession>A0A1Y1JG37</accession>
<sequence>MCDSKYSTLTTMVHAIVNFLLFIPILIRTLYKCKHFLHENNSPIVLDPLRYSRCMWKKGYEKMIKGRGTPVCALSYLGMQKGKNCVIKKNYVHKMEFYKNKTELSKNKTELSKNKTELSKNKTELSKNKTGLPKNKTGLPKNKTGLPKNKTELPKNKTGLSKNKIGFPKNKTELPKKKIELLIDKFVHECDKNRTNLSEKTFVKNHDILVNFERIQNEVNKMSQLALLRKEKLGNLQTRQKKYSILSQNPPYVFHPIYSSVSMKDKHHRFKIKKYENIFTQLNEKGIYNSDYFIPTCDINDMIIPLFKVHDEKFISEMLAIVVNNEQIEKFELALCPDLLCRFLIEINGTILSSLLALKYFMCMHIGGGNHHSKKSGGNGFCIFNDVAIAVHFLLSNGLIDKAIILDVDVHQGDGTAEIFRNYTNVKTISLHCKENFPPVKENSTVDVEFDSFIKDDAYLEAYKNVLDNIQSEQNCIIFYLSGVDISEDDNLGLLSISDNGIYKRDHMTYEMTIQKKIPVVTVLSGGYNECERTLASKHLLTFRAAKESWISRKK</sequence>
<dbReference type="InterPro" id="IPR023801">
    <property type="entry name" value="His_deacetylse_dom"/>
</dbReference>
<evidence type="ECO:0000313" key="5">
    <source>
        <dbReference type="EMBL" id="GAW81489.1"/>
    </source>
</evidence>
<keyword evidence="1" id="KW-0378">Hydrolase</keyword>
<name>A0A1Y1JG37_PLAGO</name>
<proteinExistence type="predicted"/>
<dbReference type="RefSeq" id="XP_028544078.1">
    <property type="nucleotide sequence ID" value="XM_028688277.1"/>
</dbReference>
<dbReference type="Pfam" id="PF00850">
    <property type="entry name" value="Hist_deacetyl"/>
    <property type="match status" value="1"/>
</dbReference>
<keyword evidence="3" id="KW-0472">Membrane</keyword>
<organism evidence="5 6">
    <name type="scientific">Plasmodium gonderi</name>
    <dbReference type="NCBI Taxonomy" id="77519"/>
    <lineage>
        <taxon>Eukaryota</taxon>
        <taxon>Sar</taxon>
        <taxon>Alveolata</taxon>
        <taxon>Apicomplexa</taxon>
        <taxon>Aconoidasida</taxon>
        <taxon>Haemosporida</taxon>
        <taxon>Plasmodiidae</taxon>
        <taxon>Plasmodium</taxon>
        <taxon>Plasmodium (Plasmodium)</taxon>
    </lineage>
</organism>
<dbReference type="InterPro" id="IPR023696">
    <property type="entry name" value="Ureohydrolase_dom_sf"/>
</dbReference>
<keyword evidence="3" id="KW-0812">Transmembrane</keyword>
<evidence type="ECO:0000256" key="3">
    <source>
        <dbReference type="SAM" id="Phobius"/>
    </source>
</evidence>
<evidence type="ECO:0000256" key="2">
    <source>
        <dbReference type="SAM" id="MobiDB-lite"/>
    </source>
</evidence>
<keyword evidence="6" id="KW-1185">Reference proteome</keyword>
<dbReference type="PANTHER" id="PTHR10625:SF19">
    <property type="entry name" value="HISTONE DEACETYLASE 12"/>
    <property type="match status" value="1"/>
</dbReference>
<feature type="region of interest" description="Disordered" evidence="2">
    <location>
        <begin position="108"/>
        <end position="169"/>
    </location>
</feature>
<feature type="domain" description="Histone deacetylase" evidence="4">
    <location>
        <begin position="268"/>
        <end position="531"/>
    </location>
</feature>